<comment type="caution">
    <text evidence="1">The sequence shown here is derived from an EMBL/GenBank/DDBJ whole genome shotgun (WGS) entry which is preliminary data.</text>
</comment>
<dbReference type="RefSeq" id="WP_270884966.1">
    <property type="nucleotide sequence ID" value="NZ_JAQFVF010000080.1"/>
</dbReference>
<keyword evidence="2" id="KW-1185">Reference proteome</keyword>
<organism evidence="1 2">
    <name type="scientific">Paenibacillus aestuarii</name>
    <dbReference type="NCBI Taxonomy" id="516965"/>
    <lineage>
        <taxon>Bacteria</taxon>
        <taxon>Bacillati</taxon>
        <taxon>Bacillota</taxon>
        <taxon>Bacilli</taxon>
        <taxon>Bacillales</taxon>
        <taxon>Paenibacillaceae</taxon>
        <taxon>Paenibacillus</taxon>
    </lineage>
</organism>
<proteinExistence type="predicted"/>
<gene>
    <name evidence="1" type="ORF">ACFPOG_17150</name>
</gene>
<evidence type="ECO:0000313" key="2">
    <source>
        <dbReference type="Proteomes" id="UP001596044"/>
    </source>
</evidence>
<accession>A0ABW0K9J7</accession>
<dbReference type="EMBL" id="JBHSMJ010000022">
    <property type="protein sequence ID" value="MFC5449979.1"/>
    <property type="molecule type" value="Genomic_DNA"/>
</dbReference>
<evidence type="ECO:0000313" key="1">
    <source>
        <dbReference type="EMBL" id="MFC5449979.1"/>
    </source>
</evidence>
<sequence length="164" mass="17511">MTEKKNGRVGKDVDEATIDSTSPTIAITGFVYGMFSGGESIIPVVAQCEGTTIPLYTLPLGSHVLIANVGGLAGSTDSQSILYETNTSVDSLKTLVTYFVNAGLINLMDVANRLLDNLAKNDLKSFANEVEEQSDVHISRQAATYLLRDAQTLILKGEAGEVKK</sequence>
<reference evidence="2" key="1">
    <citation type="journal article" date="2019" name="Int. J. Syst. Evol. Microbiol.">
        <title>The Global Catalogue of Microorganisms (GCM) 10K type strain sequencing project: providing services to taxonomists for standard genome sequencing and annotation.</title>
        <authorList>
            <consortium name="The Broad Institute Genomics Platform"/>
            <consortium name="The Broad Institute Genome Sequencing Center for Infectious Disease"/>
            <person name="Wu L."/>
            <person name="Ma J."/>
        </authorList>
    </citation>
    <scope>NUCLEOTIDE SEQUENCE [LARGE SCALE GENOMIC DNA]</scope>
    <source>
        <strain evidence="2">KACC 11904</strain>
    </source>
</reference>
<protein>
    <submittedName>
        <fullName evidence="1">Uncharacterized protein</fullName>
    </submittedName>
</protein>
<dbReference type="Proteomes" id="UP001596044">
    <property type="component" value="Unassembled WGS sequence"/>
</dbReference>
<name>A0ABW0K9J7_9BACL</name>